<name>A0A545T185_9GAMM</name>
<feature type="transmembrane region" description="Helical" evidence="2">
    <location>
        <begin position="387"/>
        <end position="408"/>
    </location>
</feature>
<keyword evidence="4" id="KW-1185">Reference proteome</keyword>
<comment type="caution">
    <text evidence="3">The sequence shown here is derived from an EMBL/GenBank/DDBJ whole genome shotgun (WGS) entry which is preliminary data.</text>
</comment>
<dbReference type="Proteomes" id="UP000317839">
    <property type="component" value="Unassembled WGS sequence"/>
</dbReference>
<dbReference type="SUPFAM" id="SSF103473">
    <property type="entry name" value="MFS general substrate transporter"/>
    <property type="match status" value="1"/>
</dbReference>
<feature type="transmembrane region" description="Helical" evidence="2">
    <location>
        <begin position="476"/>
        <end position="495"/>
    </location>
</feature>
<feature type="transmembrane region" description="Helical" evidence="2">
    <location>
        <begin position="298"/>
        <end position="323"/>
    </location>
</feature>
<evidence type="ECO:0000256" key="2">
    <source>
        <dbReference type="SAM" id="Phobius"/>
    </source>
</evidence>
<dbReference type="PANTHER" id="PTHR11328">
    <property type="entry name" value="MAJOR FACILITATOR SUPERFAMILY DOMAIN-CONTAINING PROTEIN"/>
    <property type="match status" value="1"/>
</dbReference>
<dbReference type="Gene3D" id="1.20.1250.20">
    <property type="entry name" value="MFS general substrate transporter like domains"/>
    <property type="match status" value="2"/>
</dbReference>
<dbReference type="InterPro" id="IPR036259">
    <property type="entry name" value="MFS_trans_sf"/>
</dbReference>
<keyword evidence="2" id="KW-0472">Membrane</keyword>
<evidence type="ECO:0000313" key="4">
    <source>
        <dbReference type="Proteomes" id="UP000317839"/>
    </source>
</evidence>
<feature type="transmembrane region" description="Helical" evidence="2">
    <location>
        <begin position="254"/>
        <end position="271"/>
    </location>
</feature>
<dbReference type="OrthoDB" id="181905at2"/>
<keyword evidence="2" id="KW-0812">Transmembrane</keyword>
<dbReference type="GO" id="GO:0008643">
    <property type="term" value="P:carbohydrate transport"/>
    <property type="evidence" value="ECO:0007669"/>
    <property type="project" value="InterPro"/>
</dbReference>
<evidence type="ECO:0000313" key="3">
    <source>
        <dbReference type="EMBL" id="TQV70970.1"/>
    </source>
</evidence>
<feature type="transmembrane region" description="Helical" evidence="2">
    <location>
        <begin position="34"/>
        <end position="60"/>
    </location>
</feature>
<dbReference type="PANTHER" id="PTHR11328:SF24">
    <property type="entry name" value="MAJOR FACILITATOR SUPERFAMILY (MFS) PROFILE DOMAIN-CONTAINING PROTEIN"/>
    <property type="match status" value="1"/>
</dbReference>
<proteinExistence type="inferred from homology"/>
<feature type="transmembrane region" description="Helical" evidence="2">
    <location>
        <begin position="156"/>
        <end position="176"/>
    </location>
</feature>
<accession>A0A545T185</accession>
<comment type="similarity">
    <text evidence="1">Belongs to the sodium:galactoside symporter (TC 2.A.2) family.</text>
</comment>
<dbReference type="InterPro" id="IPR039672">
    <property type="entry name" value="MFS_2"/>
</dbReference>
<feature type="transmembrane region" description="Helical" evidence="2">
    <location>
        <begin position="335"/>
        <end position="355"/>
    </location>
</feature>
<feature type="transmembrane region" description="Helical" evidence="2">
    <location>
        <begin position="116"/>
        <end position="136"/>
    </location>
</feature>
<dbReference type="GO" id="GO:0015293">
    <property type="term" value="F:symporter activity"/>
    <property type="evidence" value="ECO:0007669"/>
    <property type="project" value="InterPro"/>
</dbReference>
<gene>
    <name evidence="3" type="ORF">FLL45_21830</name>
</gene>
<feature type="transmembrane region" description="Helical" evidence="2">
    <location>
        <begin position="87"/>
        <end position="104"/>
    </location>
</feature>
<dbReference type="CDD" id="cd17332">
    <property type="entry name" value="MFS_MelB_like"/>
    <property type="match status" value="1"/>
</dbReference>
<dbReference type="Pfam" id="PF13347">
    <property type="entry name" value="MFS_2"/>
    <property type="match status" value="2"/>
</dbReference>
<feature type="transmembrane region" description="Helical" evidence="2">
    <location>
        <begin position="188"/>
        <end position="210"/>
    </location>
</feature>
<dbReference type="GO" id="GO:0005886">
    <property type="term" value="C:plasma membrane"/>
    <property type="evidence" value="ECO:0007669"/>
    <property type="project" value="TreeGrafter"/>
</dbReference>
<dbReference type="EMBL" id="VIKR01000007">
    <property type="protein sequence ID" value="TQV70970.1"/>
    <property type="molecule type" value="Genomic_DNA"/>
</dbReference>
<feature type="transmembrane region" description="Helical" evidence="2">
    <location>
        <begin position="362"/>
        <end position="381"/>
    </location>
</feature>
<protein>
    <submittedName>
        <fullName evidence="3">MFS transporter</fullName>
    </submittedName>
</protein>
<keyword evidence="2" id="KW-1133">Transmembrane helix</keyword>
<feature type="transmembrane region" description="Helical" evidence="2">
    <location>
        <begin position="429"/>
        <end position="456"/>
    </location>
</feature>
<reference evidence="3 4" key="1">
    <citation type="submission" date="2019-06" db="EMBL/GenBank/DDBJ databases">
        <title>Draft genome of Aliikangiella marina GYP-15.</title>
        <authorList>
            <person name="Wang G."/>
        </authorList>
    </citation>
    <scope>NUCLEOTIDE SEQUENCE [LARGE SCALE GENOMIC DNA]</scope>
    <source>
        <strain evidence="3 4">GYP-15</strain>
    </source>
</reference>
<organism evidence="3 4">
    <name type="scientific">Aliikangiella marina</name>
    <dbReference type="NCBI Taxonomy" id="1712262"/>
    <lineage>
        <taxon>Bacteria</taxon>
        <taxon>Pseudomonadati</taxon>
        <taxon>Pseudomonadota</taxon>
        <taxon>Gammaproteobacteria</taxon>
        <taxon>Oceanospirillales</taxon>
        <taxon>Pleioneaceae</taxon>
        <taxon>Aliikangiella</taxon>
    </lineage>
</organism>
<dbReference type="RefSeq" id="WP_142944187.1">
    <property type="nucleotide sequence ID" value="NZ_VIKR01000007.1"/>
</dbReference>
<feature type="transmembrane region" description="Helical" evidence="2">
    <location>
        <begin position="231"/>
        <end position="248"/>
    </location>
</feature>
<evidence type="ECO:0000256" key="1">
    <source>
        <dbReference type="ARBA" id="ARBA00009617"/>
    </source>
</evidence>
<sequence>MSNNLDLAKHQLPFHEKIGYALGDAASNLVWRGALAYMAVFYTDVFGISAIAASLLLLLVRLSDGVTDIMIGMIADRTETRWGKFRPWILWSTPFLGLFMVLSFTTPNLSPEGKLVWAYVTYIGLTLAYTVSNVPYSALMGVMTANPTERNILSGWRFAGAFLGGALIMGFLPAIVSLLGNGDEQQGYQYAMFLFAGLLVVLFLITFMTTRERVKPPIDVTLNLKAQLVDFSKNLPFILLPLVAITLFFYYRDIYTGLFFLFVIGITYYLAKRLIKRGSENLSHTQQDLVDLITNKPWWILLAIGFLFMMFNGIKMGTIIYYFKYYTGNEILAGAYFIALLVISIIAALSAGYICKFVSKKALFINALFFGGLTTGTLYFLEPDQVKLLFFIGCLSEVFAAFMPVLFFSMLGDAADFSEWKNHRRATGLFYSAGTFINKTGGGFAGALILLVLASYGYDGMDATTVEQSLPGIKLLMSWVPAAFSFIAAGIMLFYPLTEDAMMQIESDLLARRTK</sequence>
<dbReference type="AlphaFoldDB" id="A0A545T185"/>